<dbReference type="GeneID" id="41537974"/>
<reference evidence="1 4" key="2">
    <citation type="submission" date="2019-04" db="EMBL/GenBank/DDBJ databases">
        <title>Draft genome sequences of Streptomyces avermitilis NBRC 14893.</title>
        <authorList>
            <person name="Komaki H."/>
            <person name="Tamura T."/>
            <person name="Hosoyama A."/>
        </authorList>
    </citation>
    <scope>NUCLEOTIDE SEQUENCE [LARGE SCALE GENOMIC DNA]</scope>
    <source>
        <strain evidence="1 4">NBRC 14893</strain>
    </source>
</reference>
<dbReference type="GO" id="GO:0003824">
    <property type="term" value="F:catalytic activity"/>
    <property type="evidence" value="ECO:0007669"/>
    <property type="project" value="InterPro"/>
</dbReference>
<dbReference type="Proteomes" id="UP000302139">
    <property type="component" value="Unassembled WGS sequence"/>
</dbReference>
<comment type="caution">
    <text evidence="2">The sequence shown here is derived from an EMBL/GenBank/DDBJ whole genome shotgun (WGS) entry which is preliminary data.</text>
</comment>
<dbReference type="InterPro" id="IPR036038">
    <property type="entry name" value="Aminotransferase-like"/>
</dbReference>
<gene>
    <name evidence="1" type="ORF">SAV14893_085960</name>
    <name evidence="2" type="ORF">SAV31267_089370</name>
</gene>
<dbReference type="AlphaFoldDB" id="A0A4D4N4I9"/>
<dbReference type="EMBL" id="BJHX01000002">
    <property type="protein sequence ID" value="GDY69203.1"/>
    <property type="molecule type" value="Genomic_DNA"/>
</dbReference>
<dbReference type="RefSeq" id="WP_010982296.1">
    <property type="nucleotide sequence ID" value="NZ_BAABTN010000011.1"/>
</dbReference>
<dbReference type="EMBL" id="BJHY01000002">
    <property type="protein sequence ID" value="GDY79452.1"/>
    <property type="molecule type" value="Genomic_DNA"/>
</dbReference>
<name>A0A4D4N4I9_STRAX</name>
<dbReference type="InterPro" id="IPR043132">
    <property type="entry name" value="BCAT-like_C"/>
</dbReference>
<sequence>MPVAEVPVPEADPHQAREVFLTGTASELVPAREIDGHRFEPCGPVFGRLARAFHDTVRGRAFGDLGWSTGVSEQ</sequence>
<dbReference type="Proteomes" id="UP000299211">
    <property type="component" value="Unassembled WGS sequence"/>
</dbReference>
<dbReference type="STRING" id="33903.AQJ43_29005"/>
<evidence type="ECO:0000313" key="2">
    <source>
        <dbReference type="EMBL" id="GDY79452.1"/>
    </source>
</evidence>
<dbReference type="Gene3D" id="3.20.10.10">
    <property type="entry name" value="D-amino Acid Aminotransferase, subunit A, domain 2"/>
    <property type="match status" value="1"/>
</dbReference>
<proteinExistence type="predicted"/>
<accession>A0A4D4N4I9</accession>
<reference evidence="2 3" key="1">
    <citation type="submission" date="2019-04" db="EMBL/GenBank/DDBJ databases">
        <title>Draft genome sequences of Streptomyces avermitilis ATCC 31267.</title>
        <authorList>
            <person name="Komaki H."/>
            <person name="Tamura T."/>
            <person name="Hosoyama A."/>
        </authorList>
    </citation>
    <scope>NUCLEOTIDE SEQUENCE [LARGE SCALE GENOMIC DNA]</scope>
    <source>
        <strain evidence="2 3">ATCC 31267</strain>
    </source>
</reference>
<organism evidence="2 3">
    <name type="scientific">Streptomyces avermitilis</name>
    <dbReference type="NCBI Taxonomy" id="33903"/>
    <lineage>
        <taxon>Bacteria</taxon>
        <taxon>Bacillati</taxon>
        <taxon>Actinomycetota</taxon>
        <taxon>Actinomycetes</taxon>
        <taxon>Kitasatosporales</taxon>
        <taxon>Streptomycetaceae</taxon>
        <taxon>Streptomyces</taxon>
    </lineage>
</organism>
<evidence type="ECO:0008006" key="5">
    <source>
        <dbReference type="Google" id="ProtNLM"/>
    </source>
</evidence>
<dbReference type="SUPFAM" id="SSF56752">
    <property type="entry name" value="D-aminoacid aminotransferase-like PLP-dependent enzymes"/>
    <property type="match status" value="1"/>
</dbReference>
<evidence type="ECO:0000313" key="3">
    <source>
        <dbReference type="Proteomes" id="UP000299211"/>
    </source>
</evidence>
<evidence type="ECO:0000313" key="1">
    <source>
        <dbReference type="EMBL" id="GDY69203.1"/>
    </source>
</evidence>
<protein>
    <recommendedName>
        <fullName evidence="5">Branched-chain amino acid aminotransferase</fullName>
    </recommendedName>
</protein>
<evidence type="ECO:0000313" key="4">
    <source>
        <dbReference type="Proteomes" id="UP000302139"/>
    </source>
</evidence>